<feature type="binding site" evidence="14">
    <location>
        <begin position="314"/>
        <end position="315"/>
    </location>
    <ligand>
        <name>ATP</name>
        <dbReference type="ChEBI" id="CHEBI:30616"/>
    </ligand>
</feature>
<dbReference type="Gene3D" id="3.40.50.20">
    <property type="match status" value="1"/>
</dbReference>
<feature type="binding site" evidence="15">
    <location>
        <position position="315"/>
    </location>
    <ligand>
        <name>Mg(2+)</name>
        <dbReference type="ChEBI" id="CHEBI:18420"/>
        <label>1</label>
    </ligand>
</feature>
<feature type="binding site" evidence="15">
    <location>
        <position position="302"/>
    </location>
    <ligand>
        <name>Mg(2+)</name>
        <dbReference type="ChEBI" id="CHEBI:18420"/>
        <label>1</label>
    </ligand>
</feature>
<dbReference type="AlphaFoldDB" id="A0A4Z0GGR8"/>
<feature type="binding site" evidence="15">
    <location>
        <position position="317"/>
    </location>
    <ligand>
        <name>Mg(2+)</name>
        <dbReference type="ChEBI" id="CHEBI:18420"/>
        <label>2</label>
    </ligand>
</feature>
<name>A0A4Z0GGR8_9BACL</name>
<dbReference type="RefSeq" id="WP_135350089.1">
    <property type="nucleotide sequence ID" value="NZ_SRJD01000038.1"/>
</dbReference>
<comment type="caution">
    <text evidence="18">The sequence shown here is derived from an EMBL/GenBank/DDBJ whole genome shotgun (WGS) entry which is preliminary data.</text>
</comment>
<dbReference type="Proteomes" id="UP000298347">
    <property type="component" value="Unassembled WGS sequence"/>
</dbReference>
<comment type="cofactor">
    <cofactor evidence="1">
        <name>Mn(2+)</name>
        <dbReference type="ChEBI" id="CHEBI:29035"/>
    </cofactor>
</comment>
<dbReference type="PANTHER" id="PTHR23132:SF25">
    <property type="entry name" value="D-ALANINE--D-ALANINE LIGASE A"/>
    <property type="match status" value="1"/>
</dbReference>
<feature type="binding site" evidence="14">
    <location>
        <begin position="187"/>
        <end position="188"/>
    </location>
    <ligand>
        <name>ATP</name>
        <dbReference type="ChEBI" id="CHEBI:30616"/>
    </ligand>
</feature>
<feature type="active site" evidence="13">
    <location>
        <position position="187"/>
    </location>
</feature>
<proteinExistence type="inferred from homology"/>
<keyword evidence="10 15" id="KW-0464">Manganese</keyword>
<dbReference type="GO" id="GO:0005829">
    <property type="term" value="C:cytosol"/>
    <property type="evidence" value="ECO:0007669"/>
    <property type="project" value="TreeGrafter"/>
</dbReference>
<evidence type="ECO:0000256" key="11">
    <source>
        <dbReference type="ARBA" id="ARBA00023316"/>
    </source>
</evidence>
<evidence type="ECO:0000256" key="14">
    <source>
        <dbReference type="PIRSR" id="PIRSR039102-2"/>
    </source>
</evidence>
<dbReference type="InterPro" id="IPR000291">
    <property type="entry name" value="D-Ala_lig_Van_CS"/>
</dbReference>
<evidence type="ECO:0000256" key="8">
    <source>
        <dbReference type="ARBA" id="ARBA00022960"/>
    </source>
</evidence>
<feature type="binding site" evidence="14">
    <location>
        <position position="138"/>
    </location>
    <ligand>
        <name>ATP</name>
        <dbReference type="ChEBI" id="CHEBI:30616"/>
    </ligand>
</feature>
<protein>
    <recommendedName>
        <fullName evidence="12">D-alanine--D-alanine ligase</fullName>
        <ecNumber evidence="12">6.3.2.4</ecNumber>
    </recommendedName>
    <alternativeName>
        <fullName evidence="12">D-Ala-D-Ala ligase</fullName>
    </alternativeName>
    <alternativeName>
        <fullName evidence="12">D-alanylalanine synthetase</fullName>
    </alternativeName>
</protein>
<dbReference type="SUPFAM" id="SSF56059">
    <property type="entry name" value="Glutathione synthetase ATP-binding domain-like"/>
    <property type="match status" value="1"/>
</dbReference>
<keyword evidence="11 12" id="KW-0961">Cell wall biogenesis/degradation</keyword>
<dbReference type="Gene3D" id="3.30.1490.20">
    <property type="entry name" value="ATP-grasp fold, A domain"/>
    <property type="match status" value="1"/>
</dbReference>
<dbReference type="InterPro" id="IPR016185">
    <property type="entry name" value="PreATP-grasp_dom_sf"/>
</dbReference>
<accession>A0A4Z0GGR8</accession>
<dbReference type="InterPro" id="IPR011127">
    <property type="entry name" value="Dala_Dala_lig_N"/>
</dbReference>
<keyword evidence="12" id="KW-0963">Cytoplasm</keyword>
<dbReference type="GO" id="GO:0009252">
    <property type="term" value="P:peptidoglycan biosynthetic process"/>
    <property type="evidence" value="ECO:0007669"/>
    <property type="project" value="UniProtKB-UniRule"/>
</dbReference>
<keyword evidence="3 12" id="KW-0436">Ligase</keyword>
<keyword evidence="19" id="KW-1185">Reference proteome</keyword>
<keyword evidence="8 12" id="KW-0133">Cell shape</keyword>
<dbReference type="PANTHER" id="PTHR23132">
    <property type="entry name" value="D-ALANINE--D-ALANINE LIGASE"/>
    <property type="match status" value="1"/>
</dbReference>
<keyword evidence="4 15" id="KW-0479">Metal-binding</keyword>
<comment type="similarity">
    <text evidence="2 12">Belongs to the D-alanine--D-alanine ligase family.</text>
</comment>
<dbReference type="InterPro" id="IPR011761">
    <property type="entry name" value="ATP-grasp"/>
</dbReference>
<dbReference type="PIRSF" id="PIRSF039102">
    <property type="entry name" value="Ddl/VanB"/>
    <property type="match status" value="1"/>
</dbReference>
<comment type="subcellular location">
    <subcellularLocation>
        <location evidence="12">Cytoplasm</location>
    </subcellularLocation>
</comment>
<evidence type="ECO:0000256" key="3">
    <source>
        <dbReference type="ARBA" id="ARBA00022598"/>
    </source>
</evidence>
<feature type="active site" evidence="13">
    <location>
        <position position="326"/>
    </location>
</feature>
<organism evidence="18 19">
    <name type="scientific">Sporolactobacillus shoreae</name>
    <dbReference type="NCBI Taxonomy" id="1465501"/>
    <lineage>
        <taxon>Bacteria</taxon>
        <taxon>Bacillati</taxon>
        <taxon>Bacillota</taxon>
        <taxon>Bacilli</taxon>
        <taxon>Bacillales</taxon>
        <taxon>Sporolactobacillaceae</taxon>
        <taxon>Sporolactobacillus</taxon>
    </lineage>
</organism>
<evidence type="ECO:0000256" key="7">
    <source>
        <dbReference type="ARBA" id="ARBA00022842"/>
    </source>
</evidence>
<evidence type="ECO:0000256" key="10">
    <source>
        <dbReference type="ARBA" id="ARBA00023211"/>
    </source>
</evidence>
<dbReference type="InterPro" id="IPR005905">
    <property type="entry name" value="D_ala_D_ala"/>
</dbReference>
<reference evidence="18 19" key="1">
    <citation type="journal article" date="2015" name="Int. J. Syst. Evol. Microbiol.">
        <title>Sporolactobacillus shoreae sp. nov. and Sporolactobacillus spathodeae sp. nov., two spore-forming lactic acid bacteria isolated from tree barks in Thailand.</title>
        <authorList>
            <person name="Thamacharoensuk T."/>
            <person name="Kitahara M."/>
            <person name="Ohkuma M."/>
            <person name="Thongchul N."/>
            <person name="Tanasupawat S."/>
        </authorList>
    </citation>
    <scope>NUCLEOTIDE SEQUENCE [LARGE SCALE GENOMIC DNA]</scope>
    <source>
        <strain evidence="18 19">BK92</strain>
    </source>
</reference>
<evidence type="ECO:0000256" key="9">
    <source>
        <dbReference type="ARBA" id="ARBA00022984"/>
    </source>
</evidence>
<keyword evidence="5 14" id="KW-0547">Nucleotide-binding</keyword>
<dbReference type="Pfam" id="PF07478">
    <property type="entry name" value="Dala_Dala_lig_C"/>
    <property type="match status" value="1"/>
</dbReference>
<comment type="cofactor">
    <cofactor evidence="15">
        <name>Mg(2+)</name>
        <dbReference type="ChEBI" id="CHEBI:18420"/>
    </cofactor>
    <cofactor evidence="15">
        <name>Mn(2+)</name>
        <dbReference type="ChEBI" id="CHEBI:29035"/>
    </cofactor>
    <text evidence="15">Binds 2 magnesium or manganese ions per subunit.</text>
</comment>
<keyword evidence="9 12" id="KW-0573">Peptidoglycan synthesis</keyword>
<feature type="binding site" evidence="15">
    <location>
        <position position="315"/>
    </location>
    <ligand>
        <name>Mg(2+)</name>
        <dbReference type="ChEBI" id="CHEBI:18420"/>
        <label>2</label>
    </ligand>
</feature>
<dbReference type="NCBIfam" id="TIGR01205">
    <property type="entry name" value="D_ala_D_alaTIGR"/>
    <property type="match status" value="1"/>
</dbReference>
<evidence type="ECO:0000256" key="13">
    <source>
        <dbReference type="PIRSR" id="PIRSR039102-1"/>
    </source>
</evidence>
<dbReference type="GO" id="GO:0005524">
    <property type="term" value="F:ATP binding"/>
    <property type="evidence" value="ECO:0007669"/>
    <property type="project" value="UniProtKB-UniRule"/>
</dbReference>
<dbReference type="GO" id="GO:0071555">
    <property type="term" value="P:cell wall organization"/>
    <property type="evidence" value="ECO:0007669"/>
    <property type="project" value="UniProtKB-KW"/>
</dbReference>
<dbReference type="Gene3D" id="3.30.470.20">
    <property type="entry name" value="ATP-grasp fold, B domain"/>
    <property type="match status" value="1"/>
</dbReference>
<comment type="pathway">
    <text evidence="12">Cell wall biogenesis; peptidoglycan biosynthesis.</text>
</comment>
<dbReference type="UniPathway" id="UPA00219"/>
<dbReference type="EMBL" id="SRJD01000038">
    <property type="protein sequence ID" value="TGA95792.1"/>
    <property type="molecule type" value="Genomic_DNA"/>
</dbReference>
<keyword evidence="6 16" id="KW-0067">ATP-binding</keyword>
<evidence type="ECO:0000313" key="19">
    <source>
        <dbReference type="Proteomes" id="UP000298347"/>
    </source>
</evidence>
<evidence type="ECO:0000259" key="17">
    <source>
        <dbReference type="PROSITE" id="PS50975"/>
    </source>
</evidence>
<dbReference type="PROSITE" id="PS00844">
    <property type="entry name" value="DALA_DALA_LIGASE_2"/>
    <property type="match status" value="1"/>
</dbReference>
<evidence type="ECO:0000256" key="15">
    <source>
        <dbReference type="PIRSR" id="PIRSR039102-3"/>
    </source>
</evidence>
<dbReference type="SUPFAM" id="SSF52440">
    <property type="entry name" value="PreATP-grasp domain"/>
    <property type="match status" value="1"/>
</dbReference>
<evidence type="ECO:0000256" key="2">
    <source>
        <dbReference type="ARBA" id="ARBA00010871"/>
    </source>
</evidence>
<feature type="binding site" evidence="14">
    <location>
        <begin position="217"/>
        <end position="224"/>
    </location>
    <ligand>
        <name>ATP</name>
        <dbReference type="ChEBI" id="CHEBI:30616"/>
    </ligand>
</feature>
<dbReference type="Pfam" id="PF01820">
    <property type="entry name" value="Dala_Dala_lig_N"/>
    <property type="match status" value="1"/>
</dbReference>
<evidence type="ECO:0000256" key="1">
    <source>
        <dbReference type="ARBA" id="ARBA00001936"/>
    </source>
</evidence>
<evidence type="ECO:0000313" key="18">
    <source>
        <dbReference type="EMBL" id="TGA95792.1"/>
    </source>
</evidence>
<evidence type="ECO:0000256" key="16">
    <source>
        <dbReference type="PROSITE-ProRule" id="PRU00409"/>
    </source>
</evidence>
<evidence type="ECO:0000256" key="6">
    <source>
        <dbReference type="ARBA" id="ARBA00022840"/>
    </source>
</evidence>
<feature type="active site" evidence="13">
    <location>
        <position position="16"/>
    </location>
</feature>
<evidence type="ECO:0000256" key="12">
    <source>
        <dbReference type="HAMAP-Rule" id="MF_00047"/>
    </source>
</evidence>
<feature type="binding site" evidence="14">
    <location>
        <begin position="179"/>
        <end position="181"/>
    </location>
    <ligand>
        <name>ATP</name>
        <dbReference type="ChEBI" id="CHEBI:30616"/>
    </ligand>
</feature>
<dbReference type="PROSITE" id="PS50975">
    <property type="entry name" value="ATP_GRASP"/>
    <property type="match status" value="1"/>
</dbReference>
<evidence type="ECO:0000256" key="5">
    <source>
        <dbReference type="ARBA" id="ARBA00022741"/>
    </source>
</evidence>
<dbReference type="EC" id="6.3.2.4" evidence="12"/>
<comment type="function">
    <text evidence="12">Cell wall formation.</text>
</comment>
<dbReference type="GO" id="GO:0008360">
    <property type="term" value="P:regulation of cell shape"/>
    <property type="evidence" value="ECO:0007669"/>
    <property type="project" value="UniProtKB-KW"/>
</dbReference>
<gene>
    <name evidence="12" type="primary">ddl</name>
    <name evidence="18" type="ORF">E4665_17500</name>
</gene>
<dbReference type="PROSITE" id="PS00843">
    <property type="entry name" value="DALA_DALA_LIGASE_1"/>
    <property type="match status" value="1"/>
</dbReference>
<keyword evidence="7 15" id="KW-0460">Magnesium</keyword>
<dbReference type="OrthoDB" id="9813261at2"/>
<dbReference type="HAMAP" id="MF_00047">
    <property type="entry name" value="Dala_Dala_lig"/>
    <property type="match status" value="1"/>
</dbReference>
<evidence type="ECO:0000256" key="4">
    <source>
        <dbReference type="ARBA" id="ARBA00022723"/>
    </source>
</evidence>
<dbReference type="InterPro" id="IPR011095">
    <property type="entry name" value="Dala_Dala_lig_C"/>
</dbReference>
<comment type="catalytic activity">
    <reaction evidence="12">
        <text>2 D-alanine + ATP = D-alanyl-D-alanine + ADP + phosphate + H(+)</text>
        <dbReference type="Rhea" id="RHEA:11224"/>
        <dbReference type="ChEBI" id="CHEBI:15378"/>
        <dbReference type="ChEBI" id="CHEBI:30616"/>
        <dbReference type="ChEBI" id="CHEBI:43474"/>
        <dbReference type="ChEBI" id="CHEBI:57416"/>
        <dbReference type="ChEBI" id="CHEBI:57822"/>
        <dbReference type="ChEBI" id="CHEBI:456216"/>
        <dbReference type="EC" id="6.3.2.4"/>
    </reaction>
</comment>
<dbReference type="NCBIfam" id="NF002528">
    <property type="entry name" value="PRK01966.1-4"/>
    <property type="match status" value="1"/>
</dbReference>
<dbReference type="GO" id="GO:0046872">
    <property type="term" value="F:metal ion binding"/>
    <property type="evidence" value="ECO:0007669"/>
    <property type="project" value="UniProtKB-KW"/>
</dbReference>
<dbReference type="GO" id="GO:0008716">
    <property type="term" value="F:D-alanine-D-alanine ligase activity"/>
    <property type="evidence" value="ECO:0007669"/>
    <property type="project" value="UniProtKB-UniRule"/>
</dbReference>
<dbReference type="InterPro" id="IPR013815">
    <property type="entry name" value="ATP_grasp_subdomain_1"/>
</dbReference>
<sequence>MKKITVGILFGGSSAEYKISLKSAYTIITNLDTTKYELILIGITKDGAWKRYDGPVEAIPQDTWSDSECMPFALLPYPNQQGILKKPDGTFTRVHLDVVFPVLHGKNGEDGTIQGLLQLAGIPYVGCGVLSSAVCMDKDISHRIIKEAGIPVPATVSLTGTVSMEQLEKIMTGFSYPVFVKPANGGSSFGVTKVRDSAGLYEAVVEAQKYDSKICIEEGIGGCEVGCAILGNGEELTVSEVDQIVLSHGFFRIHQESHQEKGSENSTIRVPAEIPQEVQAKIKQTAKDIYRTLGCSGLARVDMFLTPNNVVVFNEVNTMPGFTSYSRYPRMMKATGISIAQIADSTIQLALQNSKMSRQAE</sequence>
<feature type="domain" description="ATP-grasp" evidence="17">
    <location>
        <begin position="142"/>
        <end position="348"/>
    </location>
</feature>